<gene>
    <name evidence="4" type="ORF">RUM43_014742</name>
</gene>
<dbReference type="PROSITE" id="PS00028">
    <property type="entry name" value="ZINC_FINGER_C2H2_1"/>
    <property type="match status" value="1"/>
</dbReference>
<sequence length="1813" mass="206257">MNETERRAQEYVRRAEWEKAIECFDQLLVTNQNNRNGTLPKEKLVSFLIGKSECNFALGRNDFVVQDCRKALKLYIENDVNGSQKDKARRLLIQSLIHNKRFSEAESAVKEWLLKGKVQSDTRKILEQLKSRFQNYGNQRNQNMSIHKLEEDLIALEASLESWIIAERPKKNSIKMVSVSNDKEIQKKSGNTINYQQQQQKQQEKNNSNSRNNSDEFNCSYCSLKFHDITSLRSHCLTGSHQTVIMSDEGRDWKFRPPPRGLTADAYLLCEIFQEKGCCRYGAQCVDAHGPEELSEWSERFEYRRMKLQRASEKQLYGKSYTEQLLERWINAPNPEKVMKDKIEGVEESINGNLSTTVSSKNSQRDWTFLLKTNKKIKAVALLQDAHRNHFSLKQISTGDDSKSTSSMGWKPVNEQEWTNGRDSTWENEGTEMLEYKIKVGFKTEIYGTFRQSVVFDFGSDPVLVKHLCVDVVPVTDADRMKEIRKELTLSTSERWDTENSEIITFTSPVLPMVGTPATAAQDCEKEKQLLQTYPTPRAETFQLTQSTVTEKKLTKNNYRDRMHELLYVEEMARYEQVARYNLTTKLQIANCYLLAPNGMANSTAKYAHNGELFALMSLGKDISEDTSAGRLILNNCSTVYITAAKNPSKAKNQSGQGGIAASGGTKNGKRVVYEALIEDKGKNKIYLRLSSTAVSVLKLKPDSGFYCEVQFQLNRVPYCEWHYAIDKISDYKIIFPDTYLEPNIPWTPQRQWNDIIDSKLNPKQREAILAITTPVATALPPILIIGPFGTGKTYTLAQAIKQLLMQPEARVLVCTHSNSAADLYIKDYLHPYVEAGHEEARPLRIYYQKRWVATVNSVVQKYCLIEMVSGIRTFKIPTLEDVLKHRIVVVTLSISMYLSTLGLKKGHFSHILLDEAAQAMECEAIMPLALANEKTRIVLAGDHMQLSPELFSQFAKERNLHVSLLERLYDHYPANFPCKILLCENYRAHEAIINFTSELFYDQKLISSGKQPRHEKFYPLTFFTTRGEDVQDINSTAFYNNSEVYEVVERVFELKKRWPQSWGKLDDQSIGIMTPYADQVFRIRSELRKRRMGGISVERVLNVQGKQFRAIFLSTVRTRRTCVSATKGEASNKMDYGFLSNSKLLNTAITRAQSLVAVVGDPVALCSIGRCRKVWERFIEICNKNKSLFGITWGLLRSQLDGVELKKTYALNPLAPEFVPRSFQNESYIKLPSLLGSFGQGIVSPRFAGPPFLPSPVPYPVYYYPPPLNHPSSIYQVRPNAPYHMGAPNPWTGFPAPSPTGAPGNSNWNSNVKKKSPEIRKEDVNILSLPQDTKGVMTEIKPVMDIINTQGPQNIIIENYLGANMRSNPMPHHSNISGPLTDQHLQQKQQQIQQIQQQQPMLRPLPLEKPEHIQFLNNVHFPERHLQRSQTQPIMTPAGTEWQGLLPPNASLADVLESRGLQMDWYRHLLTTAGIEVANRFRDLVVRASRRQDPSPDITRTVDDIFGDKSLPHFSFMNGFPSKPQIPPLPINDGMRIQENGEIVGNHLGPLNRPVKLTTKPFLLQDLEAAMLLSAGSSGAGAAIHPTQIIQNNLAIEPQQTNRFEPLRDLIIHNPPLPLYRRQSSQTPDGMYSVNNRNIIVNAEDVNVEQFLNNFNVVQVNTKPWEADKMQTEMKIVNREMYVNNMHEIDHGGKPVMPVSNDKINGNEIPAGFTNFQRAMFQPPPRHLARQPAAENAYINDFHLNGREQEIDESVTNRHSNIETTYASVLRAQPVKHQGDEEEKVGDPFGILKDLANSSSSRGNNGLYQYFS</sequence>
<dbReference type="CDD" id="cd18077">
    <property type="entry name" value="DEXXQc_HELZ"/>
    <property type="match status" value="1"/>
</dbReference>
<dbReference type="Proteomes" id="UP001372834">
    <property type="component" value="Unassembled WGS sequence"/>
</dbReference>
<dbReference type="Pfam" id="PF13086">
    <property type="entry name" value="AAA_11"/>
    <property type="match status" value="2"/>
</dbReference>
<dbReference type="FunFam" id="3.40.50.300:FF:000419">
    <property type="entry name" value="Probable helicase with zinc finger domain"/>
    <property type="match status" value="1"/>
</dbReference>
<comment type="caution">
    <text evidence="4">The sequence shown here is derived from an EMBL/GenBank/DDBJ whole genome shotgun (WGS) entry which is preliminary data.</text>
</comment>
<dbReference type="InterPro" id="IPR009818">
    <property type="entry name" value="PAM2_motif"/>
</dbReference>
<keyword evidence="1" id="KW-0863">Zinc-finger</keyword>
<feature type="region of interest" description="Disordered" evidence="2">
    <location>
        <begin position="193"/>
        <end position="212"/>
    </location>
</feature>
<dbReference type="Gene3D" id="1.25.40.10">
    <property type="entry name" value="Tetratricopeptide repeat domain"/>
    <property type="match status" value="1"/>
</dbReference>
<evidence type="ECO:0000256" key="2">
    <source>
        <dbReference type="SAM" id="MobiDB-lite"/>
    </source>
</evidence>
<accession>A0AAN8RS08</accession>
<dbReference type="GO" id="GO:0005829">
    <property type="term" value="C:cytosol"/>
    <property type="evidence" value="ECO:0007669"/>
    <property type="project" value="TreeGrafter"/>
</dbReference>
<protein>
    <recommendedName>
        <fullName evidence="3">C3H1-type domain-containing protein</fullName>
    </recommendedName>
</protein>
<dbReference type="PANTHER" id="PTHR10887:SF365">
    <property type="entry name" value="HELICASE WITH ZINC FINGER DOMAIN-RELATED"/>
    <property type="match status" value="1"/>
</dbReference>
<feature type="region of interest" description="Disordered" evidence="2">
    <location>
        <begin position="402"/>
        <end position="423"/>
    </location>
</feature>
<dbReference type="GO" id="GO:0004386">
    <property type="term" value="F:helicase activity"/>
    <property type="evidence" value="ECO:0007669"/>
    <property type="project" value="InterPro"/>
</dbReference>
<dbReference type="InterPro" id="IPR011990">
    <property type="entry name" value="TPR-like_helical_dom_sf"/>
</dbReference>
<dbReference type="InterPro" id="IPR000571">
    <property type="entry name" value="Znf_CCCH"/>
</dbReference>
<reference evidence="4 5" key="1">
    <citation type="submission" date="2023-10" db="EMBL/GenBank/DDBJ databases">
        <title>Genomes of two closely related lineages of the louse Polyplax serrata with different host specificities.</title>
        <authorList>
            <person name="Martinu J."/>
            <person name="Tarabai H."/>
            <person name="Stefka J."/>
            <person name="Hypsa V."/>
        </authorList>
    </citation>
    <scope>NUCLEOTIDE SEQUENCE [LARGE SCALE GENOMIC DNA]</scope>
    <source>
        <strain evidence="4">HR10_N</strain>
    </source>
</reference>
<dbReference type="InterPro" id="IPR049569">
    <property type="entry name" value="HELZ_DEAD-box_1"/>
</dbReference>
<evidence type="ECO:0000313" key="5">
    <source>
        <dbReference type="Proteomes" id="UP001372834"/>
    </source>
</evidence>
<feature type="domain" description="C3H1-type" evidence="3">
    <location>
        <begin position="269"/>
        <end position="292"/>
    </location>
</feature>
<dbReference type="PANTHER" id="PTHR10887">
    <property type="entry name" value="DNA2/NAM7 HELICASE FAMILY"/>
    <property type="match status" value="1"/>
</dbReference>
<dbReference type="InterPro" id="IPR045055">
    <property type="entry name" value="DNA2/NAM7-like"/>
</dbReference>
<evidence type="ECO:0000256" key="1">
    <source>
        <dbReference type="PROSITE-ProRule" id="PRU00723"/>
    </source>
</evidence>
<evidence type="ECO:0000259" key="3">
    <source>
        <dbReference type="PROSITE" id="PS50103"/>
    </source>
</evidence>
<dbReference type="SUPFAM" id="SSF52540">
    <property type="entry name" value="P-loop containing nucleoside triphosphate hydrolases"/>
    <property type="match status" value="1"/>
</dbReference>
<organism evidence="4 5">
    <name type="scientific">Polyplax serrata</name>
    <name type="common">Common mouse louse</name>
    <dbReference type="NCBI Taxonomy" id="468196"/>
    <lineage>
        <taxon>Eukaryota</taxon>
        <taxon>Metazoa</taxon>
        <taxon>Ecdysozoa</taxon>
        <taxon>Arthropoda</taxon>
        <taxon>Hexapoda</taxon>
        <taxon>Insecta</taxon>
        <taxon>Pterygota</taxon>
        <taxon>Neoptera</taxon>
        <taxon>Paraneoptera</taxon>
        <taxon>Psocodea</taxon>
        <taxon>Troctomorpha</taxon>
        <taxon>Phthiraptera</taxon>
        <taxon>Anoplura</taxon>
        <taxon>Polyplacidae</taxon>
        <taxon>Polyplax</taxon>
    </lineage>
</organism>
<evidence type="ECO:0000313" key="4">
    <source>
        <dbReference type="EMBL" id="KAK6617140.1"/>
    </source>
</evidence>
<dbReference type="PROSITE" id="PS50103">
    <property type="entry name" value="ZF_C3H1"/>
    <property type="match status" value="1"/>
</dbReference>
<proteinExistence type="predicted"/>
<keyword evidence="1" id="KW-0479">Metal-binding</keyword>
<dbReference type="GO" id="GO:0035194">
    <property type="term" value="P:regulatory ncRNA-mediated post-transcriptional gene silencing"/>
    <property type="evidence" value="ECO:0007669"/>
    <property type="project" value="TreeGrafter"/>
</dbReference>
<dbReference type="InterPro" id="IPR013087">
    <property type="entry name" value="Znf_C2H2_type"/>
</dbReference>
<dbReference type="GO" id="GO:0043186">
    <property type="term" value="C:P granule"/>
    <property type="evidence" value="ECO:0007669"/>
    <property type="project" value="TreeGrafter"/>
</dbReference>
<keyword evidence="1" id="KW-0862">Zinc</keyword>
<dbReference type="CDD" id="cd18808">
    <property type="entry name" value="SF1_C_Upf1"/>
    <property type="match status" value="1"/>
</dbReference>
<dbReference type="InterPro" id="IPR041679">
    <property type="entry name" value="DNA2/NAM7-like_C"/>
</dbReference>
<dbReference type="InterPro" id="IPR027417">
    <property type="entry name" value="P-loop_NTPase"/>
</dbReference>
<name>A0AAN8RS08_POLSC</name>
<dbReference type="GO" id="GO:0008270">
    <property type="term" value="F:zinc ion binding"/>
    <property type="evidence" value="ECO:0007669"/>
    <property type="project" value="UniProtKB-KW"/>
</dbReference>
<dbReference type="InterPro" id="IPR047187">
    <property type="entry name" value="SF1_C_Upf1"/>
</dbReference>
<dbReference type="SUPFAM" id="SSF48452">
    <property type="entry name" value="TPR-like"/>
    <property type="match status" value="1"/>
</dbReference>
<feature type="zinc finger region" description="C3H1-type" evidence="1">
    <location>
        <begin position="269"/>
        <end position="292"/>
    </location>
</feature>
<dbReference type="Pfam" id="PF07145">
    <property type="entry name" value="PAM2"/>
    <property type="match status" value="1"/>
</dbReference>
<dbReference type="Pfam" id="PF13087">
    <property type="entry name" value="AAA_12"/>
    <property type="match status" value="1"/>
</dbReference>
<dbReference type="Gene3D" id="3.40.50.300">
    <property type="entry name" value="P-loop containing nucleotide triphosphate hydrolases"/>
    <property type="match status" value="2"/>
</dbReference>
<dbReference type="EMBL" id="JAWJWE010000045">
    <property type="protein sequence ID" value="KAK6617140.1"/>
    <property type="molecule type" value="Genomic_DNA"/>
</dbReference>
<dbReference type="FunFam" id="3.40.50.300:FF:000453">
    <property type="entry name" value="Probable helicase with zinc finger domain"/>
    <property type="match status" value="1"/>
</dbReference>
<dbReference type="InterPro" id="IPR041677">
    <property type="entry name" value="DNA2/NAM7_AAA_11"/>
</dbReference>